<feature type="modified residue" description="4-aspartylphosphate" evidence="2">
    <location>
        <position position="74"/>
    </location>
</feature>
<dbReference type="PROSITE" id="PS50110">
    <property type="entry name" value="RESPONSE_REGULATORY"/>
    <property type="match status" value="1"/>
</dbReference>
<proteinExistence type="predicted"/>
<dbReference type="PANTHER" id="PTHR44591">
    <property type="entry name" value="STRESS RESPONSE REGULATOR PROTEIN 1"/>
    <property type="match status" value="1"/>
</dbReference>
<sequence length="274" mass="30408">MGAAAAIESFAHWSSTGDTWRDRPVLVLERGALMRRLLVAALKNAGAQTIITASDDAEARAIIEADLPGTVVTDWRADASNHREALSLVRSIRSSDNPAFRDVPIVLTSQFTSRTDVERARDAGVSEFLKKPLSTNHFLERVQSAALPRQFVRATRYSGPDRRRKPRSPIEPSFKRQRDVENGLVDSLQAARNACYALAVEVARDGCQHARRVSASLKRYLTAVDEFGPTENEIVEMHRAALVQLDDVRDEGAPVRLAVVQSLEEVVQMRLSRL</sequence>
<dbReference type="RefSeq" id="WP_330198082.1">
    <property type="nucleotide sequence ID" value="NZ_JAZDRP010000002.1"/>
</dbReference>
<feature type="region of interest" description="Disordered" evidence="3">
    <location>
        <begin position="157"/>
        <end position="177"/>
    </location>
</feature>
<dbReference type="Proteomes" id="UP001354971">
    <property type="component" value="Unassembled WGS sequence"/>
</dbReference>
<dbReference type="InterPro" id="IPR011006">
    <property type="entry name" value="CheY-like_superfamily"/>
</dbReference>
<organism evidence="5 6">
    <name type="scientific">Hyphobacterium lacteum</name>
    <dbReference type="NCBI Taxonomy" id="3116575"/>
    <lineage>
        <taxon>Bacteria</taxon>
        <taxon>Pseudomonadati</taxon>
        <taxon>Pseudomonadota</taxon>
        <taxon>Alphaproteobacteria</taxon>
        <taxon>Maricaulales</taxon>
        <taxon>Maricaulaceae</taxon>
        <taxon>Hyphobacterium</taxon>
    </lineage>
</organism>
<dbReference type="Gene3D" id="3.40.50.2300">
    <property type="match status" value="1"/>
</dbReference>
<evidence type="ECO:0000256" key="2">
    <source>
        <dbReference type="PROSITE-ProRule" id="PRU00169"/>
    </source>
</evidence>
<dbReference type="PANTHER" id="PTHR44591:SF3">
    <property type="entry name" value="RESPONSE REGULATORY DOMAIN-CONTAINING PROTEIN"/>
    <property type="match status" value="1"/>
</dbReference>
<keyword evidence="6" id="KW-1185">Reference proteome</keyword>
<gene>
    <name evidence="5" type="ORF">V0U79_03500</name>
</gene>
<protein>
    <submittedName>
        <fullName evidence="5">Response regulator</fullName>
    </submittedName>
</protein>
<keyword evidence="1 2" id="KW-0597">Phosphoprotein</keyword>
<dbReference type="SUPFAM" id="SSF52172">
    <property type="entry name" value="CheY-like"/>
    <property type="match status" value="1"/>
</dbReference>
<evidence type="ECO:0000313" key="5">
    <source>
        <dbReference type="EMBL" id="MEE2525419.1"/>
    </source>
</evidence>
<dbReference type="SMART" id="SM00448">
    <property type="entry name" value="REC"/>
    <property type="match status" value="1"/>
</dbReference>
<evidence type="ECO:0000259" key="4">
    <source>
        <dbReference type="PROSITE" id="PS50110"/>
    </source>
</evidence>
<dbReference type="EMBL" id="JAZDRP010000002">
    <property type="protein sequence ID" value="MEE2525419.1"/>
    <property type="molecule type" value="Genomic_DNA"/>
</dbReference>
<reference evidence="5 6" key="1">
    <citation type="submission" date="2024-01" db="EMBL/GenBank/DDBJ databases">
        <title>Hyphobacterium bacterium isolated from marine sediment.</title>
        <authorList>
            <person name="Zhao S."/>
        </authorList>
    </citation>
    <scope>NUCLEOTIDE SEQUENCE [LARGE SCALE GENOMIC DNA]</scope>
    <source>
        <strain evidence="6">HN65</strain>
    </source>
</reference>
<evidence type="ECO:0000256" key="3">
    <source>
        <dbReference type="SAM" id="MobiDB-lite"/>
    </source>
</evidence>
<evidence type="ECO:0000313" key="6">
    <source>
        <dbReference type="Proteomes" id="UP001354971"/>
    </source>
</evidence>
<accession>A0ABU7LPZ7</accession>
<comment type="caution">
    <text evidence="5">The sequence shown here is derived from an EMBL/GenBank/DDBJ whole genome shotgun (WGS) entry which is preliminary data.</text>
</comment>
<evidence type="ECO:0000256" key="1">
    <source>
        <dbReference type="ARBA" id="ARBA00022553"/>
    </source>
</evidence>
<dbReference type="Pfam" id="PF00072">
    <property type="entry name" value="Response_reg"/>
    <property type="match status" value="1"/>
</dbReference>
<feature type="domain" description="Response regulatory" evidence="4">
    <location>
        <begin position="24"/>
        <end position="146"/>
    </location>
</feature>
<name>A0ABU7LPZ7_9PROT</name>
<dbReference type="InterPro" id="IPR050595">
    <property type="entry name" value="Bact_response_regulator"/>
</dbReference>
<dbReference type="InterPro" id="IPR001789">
    <property type="entry name" value="Sig_transdc_resp-reg_receiver"/>
</dbReference>